<evidence type="ECO:0000313" key="9">
    <source>
        <dbReference type="EMBL" id="KAK7081794.1"/>
    </source>
</evidence>
<accession>A0AAN8XLS9</accession>
<dbReference type="Pfam" id="PF13965">
    <property type="entry name" value="SID-1_RNA_chan"/>
    <property type="match status" value="1"/>
</dbReference>
<evidence type="ECO:0000256" key="3">
    <source>
        <dbReference type="ARBA" id="ARBA00022692"/>
    </source>
</evidence>
<dbReference type="PANTHER" id="PTHR12185">
    <property type="entry name" value="SID1 TRANSMEMBRANE FAMILY MEMEBER"/>
    <property type="match status" value="1"/>
</dbReference>
<evidence type="ECO:0000313" key="10">
    <source>
        <dbReference type="Proteomes" id="UP001381693"/>
    </source>
</evidence>
<evidence type="ECO:0000256" key="5">
    <source>
        <dbReference type="ARBA" id="ARBA00022989"/>
    </source>
</evidence>
<evidence type="ECO:0000256" key="4">
    <source>
        <dbReference type="ARBA" id="ARBA00022729"/>
    </source>
</evidence>
<feature type="transmembrane region" description="Helical" evidence="8">
    <location>
        <begin position="121"/>
        <end position="143"/>
    </location>
</feature>
<dbReference type="AlphaFoldDB" id="A0AAN8XLS9"/>
<proteinExistence type="inferred from homology"/>
<feature type="non-terminal residue" evidence="9">
    <location>
        <position position="1"/>
    </location>
</feature>
<evidence type="ECO:0000256" key="7">
    <source>
        <dbReference type="ARBA" id="ARBA00023180"/>
    </source>
</evidence>
<reference evidence="9 10" key="1">
    <citation type="submission" date="2023-11" db="EMBL/GenBank/DDBJ databases">
        <title>Halocaridina rubra genome assembly.</title>
        <authorList>
            <person name="Smith C."/>
        </authorList>
    </citation>
    <scope>NUCLEOTIDE SEQUENCE [LARGE SCALE GENOMIC DNA]</scope>
    <source>
        <strain evidence="9">EP-1</strain>
        <tissue evidence="9">Whole</tissue>
    </source>
</reference>
<protein>
    <submittedName>
        <fullName evidence="9">Uncharacterized protein</fullName>
    </submittedName>
</protein>
<feature type="transmembrane region" description="Helical" evidence="8">
    <location>
        <begin position="205"/>
        <end position="229"/>
    </location>
</feature>
<name>A0AAN8XLS9_HALRR</name>
<evidence type="ECO:0000256" key="1">
    <source>
        <dbReference type="ARBA" id="ARBA00004141"/>
    </source>
</evidence>
<dbReference type="GO" id="GO:0051033">
    <property type="term" value="F:RNA transmembrane transporter activity"/>
    <property type="evidence" value="ECO:0007669"/>
    <property type="project" value="TreeGrafter"/>
</dbReference>
<feature type="transmembrane region" description="Helical" evidence="8">
    <location>
        <begin position="79"/>
        <end position="97"/>
    </location>
</feature>
<dbReference type="GO" id="GO:0005764">
    <property type="term" value="C:lysosome"/>
    <property type="evidence" value="ECO:0007669"/>
    <property type="project" value="TreeGrafter"/>
</dbReference>
<dbReference type="PANTHER" id="PTHR12185:SF14">
    <property type="entry name" value="CHOLESTEROL UPTAKE PROTEIN 1"/>
    <property type="match status" value="1"/>
</dbReference>
<dbReference type="Proteomes" id="UP001381693">
    <property type="component" value="Unassembled WGS sequence"/>
</dbReference>
<dbReference type="InterPro" id="IPR025958">
    <property type="entry name" value="SID1_TM_fam"/>
</dbReference>
<dbReference type="EMBL" id="JAXCGZ010004434">
    <property type="protein sequence ID" value="KAK7081794.1"/>
    <property type="molecule type" value="Genomic_DNA"/>
</dbReference>
<evidence type="ECO:0000256" key="2">
    <source>
        <dbReference type="ARBA" id="ARBA00006618"/>
    </source>
</evidence>
<comment type="caution">
    <text evidence="9">The sequence shown here is derived from an EMBL/GenBank/DDBJ whole genome shotgun (WGS) entry which is preliminary data.</text>
</comment>
<keyword evidence="4" id="KW-0732">Signal</keyword>
<dbReference type="GO" id="GO:0003725">
    <property type="term" value="F:double-stranded RNA binding"/>
    <property type="evidence" value="ECO:0007669"/>
    <property type="project" value="TreeGrafter"/>
</dbReference>
<keyword evidence="7" id="KW-0325">Glycoprotein</keyword>
<keyword evidence="5 8" id="KW-1133">Transmembrane helix</keyword>
<feature type="transmembrane region" description="Helical" evidence="8">
    <location>
        <begin position="155"/>
        <end position="172"/>
    </location>
</feature>
<gene>
    <name evidence="9" type="ORF">SK128_016944</name>
</gene>
<dbReference type="GO" id="GO:0005886">
    <property type="term" value="C:plasma membrane"/>
    <property type="evidence" value="ECO:0007669"/>
    <property type="project" value="TreeGrafter"/>
</dbReference>
<evidence type="ECO:0000256" key="8">
    <source>
        <dbReference type="SAM" id="Phobius"/>
    </source>
</evidence>
<feature type="transmembrane region" description="Helical" evidence="8">
    <location>
        <begin position="29"/>
        <end position="48"/>
    </location>
</feature>
<keyword evidence="3 8" id="KW-0812">Transmembrane</keyword>
<keyword evidence="10" id="KW-1185">Reference proteome</keyword>
<sequence length="234" mass="26989">YVMWWKRYTLFESRTAEAQVSEMGFKNNILIMALFVALPTIELIRSYLKMLLSHGEEDQCFFNSRCLTGLGPFHDFARMFSNIGYVLSGVAFIRIVLRHRSHTHRILENLSSDSVGVNRHYGLLLSLGYGLSIQGVMSFLYHMCPNSATIRFDMMFMYVLSVTAVICVWGLRHGHVTHHVYPTIGLIGSALLLAEFRLWVNHLTFWLVMSFSYAFLLFTTTVLMARFGIWSFCK</sequence>
<feature type="transmembrane region" description="Helical" evidence="8">
    <location>
        <begin position="179"/>
        <end position="199"/>
    </location>
</feature>
<keyword evidence="6 8" id="KW-0472">Membrane</keyword>
<comment type="subcellular location">
    <subcellularLocation>
        <location evidence="1">Membrane</location>
        <topology evidence="1">Multi-pass membrane protein</topology>
    </subcellularLocation>
</comment>
<evidence type="ECO:0000256" key="6">
    <source>
        <dbReference type="ARBA" id="ARBA00023136"/>
    </source>
</evidence>
<organism evidence="9 10">
    <name type="scientific">Halocaridina rubra</name>
    <name type="common">Hawaiian red shrimp</name>
    <dbReference type="NCBI Taxonomy" id="373956"/>
    <lineage>
        <taxon>Eukaryota</taxon>
        <taxon>Metazoa</taxon>
        <taxon>Ecdysozoa</taxon>
        <taxon>Arthropoda</taxon>
        <taxon>Crustacea</taxon>
        <taxon>Multicrustacea</taxon>
        <taxon>Malacostraca</taxon>
        <taxon>Eumalacostraca</taxon>
        <taxon>Eucarida</taxon>
        <taxon>Decapoda</taxon>
        <taxon>Pleocyemata</taxon>
        <taxon>Caridea</taxon>
        <taxon>Atyoidea</taxon>
        <taxon>Atyidae</taxon>
        <taxon>Halocaridina</taxon>
    </lineage>
</organism>
<comment type="similarity">
    <text evidence="2">Belongs to the SID1 family.</text>
</comment>